<keyword evidence="2 5" id="KW-0547">Nucleotide-binding</keyword>
<dbReference type="SUPFAM" id="SSF56112">
    <property type="entry name" value="Protein kinase-like (PK-like)"/>
    <property type="match status" value="1"/>
</dbReference>
<dbReference type="AlphaFoldDB" id="A0A918BZS3"/>
<dbReference type="Gene3D" id="3.30.200.20">
    <property type="entry name" value="Phosphorylase Kinase, domain 1"/>
    <property type="match status" value="1"/>
</dbReference>
<protein>
    <submittedName>
        <fullName evidence="8">DNA damage-responsive serine/threonine-protein kinase RqkA</fullName>
    </submittedName>
</protein>
<dbReference type="Gene3D" id="1.10.510.10">
    <property type="entry name" value="Transferase(Phosphotransferase) domain 1"/>
    <property type="match status" value="1"/>
</dbReference>
<dbReference type="InterPro" id="IPR008266">
    <property type="entry name" value="Tyr_kinase_AS"/>
</dbReference>
<dbReference type="PROSITE" id="PS00109">
    <property type="entry name" value="PROTEIN_KINASE_TYR"/>
    <property type="match status" value="1"/>
</dbReference>
<evidence type="ECO:0000256" key="5">
    <source>
        <dbReference type="PROSITE-ProRule" id="PRU10141"/>
    </source>
</evidence>
<dbReference type="InterPro" id="IPR017441">
    <property type="entry name" value="Protein_kinase_ATP_BS"/>
</dbReference>
<dbReference type="PROSITE" id="PS50011">
    <property type="entry name" value="PROTEIN_KINASE_DOM"/>
    <property type="match status" value="1"/>
</dbReference>
<dbReference type="InterPro" id="IPR015943">
    <property type="entry name" value="WD40/YVTN_repeat-like_dom_sf"/>
</dbReference>
<dbReference type="PROSITE" id="PS00107">
    <property type="entry name" value="PROTEIN_KINASE_ATP"/>
    <property type="match status" value="1"/>
</dbReference>
<evidence type="ECO:0000313" key="8">
    <source>
        <dbReference type="EMBL" id="GGR00467.1"/>
    </source>
</evidence>
<reference evidence="8" key="2">
    <citation type="submission" date="2020-09" db="EMBL/GenBank/DDBJ databases">
        <authorList>
            <person name="Sun Q."/>
            <person name="Ohkuma M."/>
        </authorList>
    </citation>
    <scope>NUCLEOTIDE SEQUENCE</scope>
    <source>
        <strain evidence="8">JCM 31311</strain>
    </source>
</reference>
<dbReference type="RefSeq" id="WP_229775909.1">
    <property type="nucleotide sequence ID" value="NZ_BMQL01000004.1"/>
</dbReference>
<evidence type="ECO:0000256" key="6">
    <source>
        <dbReference type="SAM" id="MobiDB-lite"/>
    </source>
</evidence>
<dbReference type="InterPro" id="IPR000719">
    <property type="entry name" value="Prot_kinase_dom"/>
</dbReference>
<accession>A0A918BZS3</accession>
<dbReference type="GO" id="GO:0005524">
    <property type="term" value="F:ATP binding"/>
    <property type="evidence" value="ECO:0007669"/>
    <property type="project" value="UniProtKB-UniRule"/>
</dbReference>
<proteinExistence type="predicted"/>
<dbReference type="Gene3D" id="2.130.10.10">
    <property type="entry name" value="YVTN repeat-like/Quinoprotein amine dehydrogenase"/>
    <property type="match status" value="3"/>
</dbReference>
<keyword evidence="9" id="KW-1185">Reference proteome</keyword>
<keyword evidence="3 8" id="KW-0418">Kinase</keyword>
<dbReference type="SUPFAM" id="SSF50998">
    <property type="entry name" value="Quinoprotein alcohol dehydrogenase-like"/>
    <property type="match status" value="1"/>
</dbReference>
<dbReference type="Proteomes" id="UP000603865">
    <property type="component" value="Unassembled WGS sequence"/>
</dbReference>
<dbReference type="SMART" id="SM00564">
    <property type="entry name" value="PQQ"/>
    <property type="match status" value="6"/>
</dbReference>
<feature type="region of interest" description="Disordered" evidence="6">
    <location>
        <begin position="279"/>
        <end position="313"/>
    </location>
</feature>
<dbReference type="Pfam" id="PF13360">
    <property type="entry name" value="PQQ_2"/>
    <property type="match status" value="3"/>
</dbReference>
<dbReference type="CDD" id="cd14014">
    <property type="entry name" value="STKc_PknB_like"/>
    <property type="match status" value="1"/>
</dbReference>
<dbReference type="PANTHER" id="PTHR43289:SF34">
    <property type="entry name" value="SERINE_THREONINE-PROTEIN KINASE YBDM-RELATED"/>
    <property type="match status" value="1"/>
</dbReference>
<evidence type="ECO:0000259" key="7">
    <source>
        <dbReference type="PROSITE" id="PS50011"/>
    </source>
</evidence>
<dbReference type="InterPro" id="IPR018391">
    <property type="entry name" value="PQQ_b-propeller_rpt"/>
</dbReference>
<evidence type="ECO:0000256" key="3">
    <source>
        <dbReference type="ARBA" id="ARBA00022777"/>
    </source>
</evidence>
<gene>
    <name evidence="8" type="primary">rqkA</name>
    <name evidence="8" type="ORF">GCM10008957_11620</name>
</gene>
<evidence type="ECO:0000256" key="4">
    <source>
        <dbReference type="ARBA" id="ARBA00022840"/>
    </source>
</evidence>
<keyword evidence="4 5" id="KW-0067">ATP-binding</keyword>
<feature type="domain" description="Protein kinase" evidence="7">
    <location>
        <begin position="16"/>
        <end position="278"/>
    </location>
</feature>
<evidence type="ECO:0000256" key="1">
    <source>
        <dbReference type="ARBA" id="ARBA00022679"/>
    </source>
</evidence>
<evidence type="ECO:0000313" key="9">
    <source>
        <dbReference type="Proteomes" id="UP000603865"/>
    </source>
</evidence>
<dbReference type="InterPro" id="IPR002372">
    <property type="entry name" value="PQQ_rpt_dom"/>
</dbReference>
<sequence length="650" mass="69403">MDSDSGMGGTLLAERYEVGELLGEGGSAQVYRALDRQLDRSVAIKIVHPHLPPSDRERFSREIRTLARLSHPGIVTVYDLGEQAGRIYFTMPLLSGGPITALGPLEDDPLQLGRFLTAATFVARALHHVHAAGLIHRDLTPGNILLDGTGDDGGGMPRIMDFGLVALTEYSRHLTRSGVTLGTPQYMAPEQARGVGVSHSSDLYALGAVLYRVACGSPPFVGDSDQSVLYQHVYDAPPDPRELNPAIPDGLAQVLLGLLSKKPQGRPVSGEALAQQFEQARRDAWESGSRSQYRGGRGRSGEQPGGPLSPERLKPVWSAALPGEITWPSAVTGQDGLLAVGTRRGHLMLVSSSGAVQHSLTAGDEVTAPAAFQGRSVLYGAMDGVLRRSTLDGRVMWSHKTRAEITGAPTRWGHLVLATSRDGHLHAVNAQSGELEWAYRAAGPIAASPVIWGGAALIADEEGWVHAADAQSGAQLWRVQLQTVHATPALARLGRGQAALLIPTWPGEVHALHLQMQGGHAQPNPQEPLLWTYDLEDEIWAAPAVSGETVILAGWGGRVRAVTLRGGDDLWNRQLTGRITASPVISGQYVYVATEAGELHVLSLSTGQNVWRIHEPVGVQATPLVSGGGLYVAFMDGTLKAYLPIDERNA</sequence>
<name>A0A918BZS3_9DEIO</name>
<organism evidence="8 9">
    <name type="scientific">Deinococcus ruber</name>
    <dbReference type="NCBI Taxonomy" id="1848197"/>
    <lineage>
        <taxon>Bacteria</taxon>
        <taxon>Thermotogati</taxon>
        <taxon>Deinococcota</taxon>
        <taxon>Deinococci</taxon>
        <taxon>Deinococcales</taxon>
        <taxon>Deinococcaceae</taxon>
        <taxon>Deinococcus</taxon>
    </lineage>
</organism>
<keyword evidence="1" id="KW-0808">Transferase</keyword>
<dbReference type="EMBL" id="BMQL01000004">
    <property type="protein sequence ID" value="GGR00467.1"/>
    <property type="molecule type" value="Genomic_DNA"/>
</dbReference>
<dbReference type="InterPro" id="IPR011009">
    <property type="entry name" value="Kinase-like_dom_sf"/>
</dbReference>
<comment type="caution">
    <text evidence="8">The sequence shown here is derived from an EMBL/GenBank/DDBJ whole genome shotgun (WGS) entry which is preliminary data.</text>
</comment>
<dbReference type="Pfam" id="PF00069">
    <property type="entry name" value="Pkinase"/>
    <property type="match status" value="1"/>
</dbReference>
<evidence type="ECO:0000256" key="2">
    <source>
        <dbReference type="ARBA" id="ARBA00022741"/>
    </source>
</evidence>
<reference evidence="8" key="1">
    <citation type="journal article" date="2014" name="Int. J. Syst. Evol. Microbiol.">
        <title>Complete genome sequence of Corynebacterium casei LMG S-19264T (=DSM 44701T), isolated from a smear-ripened cheese.</title>
        <authorList>
            <consortium name="US DOE Joint Genome Institute (JGI-PGF)"/>
            <person name="Walter F."/>
            <person name="Albersmeier A."/>
            <person name="Kalinowski J."/>
            <person name="Ruckert C."/>
        </authorList>
    </citation>
    <scope>NUCLEOTIDE SEQUENCE</scope>
    <source>
        <strain evidence="8">JCM 31311</strain>
    </source>
</reference>
<dbReference type="InterPro" id="IPR011047">
    <property type="entry name" value="Quinoprotein_ADH-like_sf"/>
</dbReference>
<dbReference type="PANTHER" id="PTHR43289">
    <property type="entry name" value="MITOGEN-ACTIVATED PROTEIN KINASE KINASE KINASE 20-RELATED"/>
    <property type="match status" value="1"/>
</dbReference>
<feature type="binding site" evidence="5">
    <location>
        <position position="45"/>
    </location>
    <ligand>
        <name>ATP</name>
        <dbReference type="ChEBI" id="CHEBI:30616"/>
    </ligand>
</feature>
<dbReference type="GO" id="GO:0004674">
    <property type="term" value="F:protein serine/threonine kinase activity"/>
    <property type="evidence" value="ECO:0007669"/>
    <property type="project" value="TreeGrafter"/>
</dbReference>